<dbReference type="Proteomes" id="UP000287701">
    <property type="component" value="Chromosome"/>
</dbReference>
<protein>
    <submittedName>
        <fullName evidence="2">Uncharacterized protein</fullName>
    </submittedName>
</protein>
<name>A0A410JTP8_ORNRH</name>
<dbReference type="AlphaFoldDB" id="A0A410JTP8"/>
<proteinExistence type="predicted"/>
<evidence type="ECO:0000256" key="1">
    <source>
        <dbReference type="SAM" id="Coils"/>
    </source>
</evidence>
<evidence type="ECO:0000313" key="2">
    <source>
        <dbReference type="EMBL" id="QAR31421.1"/>
    </source>
</evidence>
<dbReference type="RefSeq" id="WP_128501851.1">
    <property type="nucleotide sequence ID" value="NZ_CP035107.1"/>
</dbReference>
<sequence>MQKYSESFWALENAVQNLLRKYKDLKSENAELLRKNEQLTQKLNEEWAKNQELIYINKNLKIASALEGNPEHKKLMKLKINQLIKEVDLCMAEINKNSM</sequence>
<dbReference type="OrthoDB" id="1467932at2"/>
<reference evidence="2 3" key="1">
    <citation type="submission" date="2019-01" db="EMBL/GenBank/DDBJ databases">
        <title>Whole Genome of Ornithobacterium rhinotracheale FARPER-174b.</title>
        <authorList>
            <person name="Tataje-Lavanda L.A."/>
            <person name="Montalvan A."/>
            <person name="Montesinos R."/>
            <person name="Zimic M."/>
            <person name="Fernandez-Sanchez M."/>
            <person name="Fernandez-Diaz M."/>
        </authorList>
    </citation>
    <scope>NUCLEOTIDE SEQUENCE [LARGE SCALE GENOMIC DNA]</scope>
    <source>
        <strain evidence="2 3">FARPER-174b</strain>
    </source>
</reference>
<dbReference type="Gene3D" id="1.20.5.340">
    <property type="match status" value="1"/>
</dbReference>
<organism evidence="2 3">
    <name type="scientific">Ornithobacterium rhinotracheale</name>
    <dbReference type="NCBI Taxonomy" id="28251"/>
    <lineage>
        <taxon>Bacteria</taxon>
        <taxon>Pseudomonadati</taxon>
        <taxon>Bacteroidota</taxon>
        <taxon>Flavobacteriia</taxon>
        <taxon>Flavobacteriales</taxon>
        <taxon>Weeksellaceae</taxon>
        <taxon>Ornithobacterium</taxon>
    </lineage>
</organism>
<feature type="coiled-coil region" evidence="1">
    <location>
        <begin position="8"/>
        <end position="45"/>
    </location>
</feature>
<evidence type="ECO:0000313" key="3">
    <source>
        <dbReference type="Proteomes" id="UP000287701"/>
    </source>
</evidence>
<keyword evidence="1" id="KW-0175">Coiled coil</keyword>
<gene>
    <name evidence="2" type="ORF">EQP59_08750</name>
</gene>
<dbReference type="EMBL" id="CP035107">
    <property type="protein sequence ID" value="QAR31421.1"/>
    <property type="molecule type" value="Genomic_DNA"/>
</dbReference>
<accession>A0A410JTP8</accession>